<keyword evidence="5" id="KW-1003">Cell membrane</keyword>
<feature type="transmembrane region" description="Helical" evidence="11">
    <location>
        <begin position="333"/>
        <end position="354"/>
    </location>
</feature>
<dbReference type="CDD" id="cd06261">
    <property type="entry name" value="TM_PBP2"/>
    <property type="match status" value="1"/>
</dbReference>
<dbReference type="RefSeq" id="WP_144864874.1">
    <property type="nucleotide sequence ID" value="NZ_LR213785.1"/>
</dbReference>
<keyword evidence="7" id="KW-0732">Signal</keyword>
<evidence type="ECO:0000256" key="8">
    <source>
        <dbReference type="ARBA" id="ARBA00022970"/>
    </source>
</evidence>
<dbReference type="GO" id="GO:0043190">
    <property type="term" value="C:ATP-binding cassette (ABC) transporter complex"/>
    <property type="evidence" value="ECO:0007669"/>
    <property type="project" value="InterPro"/>
</dbReference>
<gene>
    <name evidence="13" type="ORF">H1P_250025</name>
</gene>
<keyword evidence="14" id="KW-1185">Reference proteome</keyword>
<dbReference type="PANTHER" id="PTHR30614:SF20">
    <property type="entry name" value="GLUTAMINE TRANSPORT SYSTEM PERMEASE PROTEIN GLNP"/>
    <property type="match status" value="1"/>
</dbReference>
<dbReference type="OrthoDB" id="9774451at2"/>
<dbReference type="InterPro" id="IPR000515">
    <property type="entry name" value="MetI-like"/>
</dbReference>
<dbReference type="InterPro" id="IPR018313">
    <property type="entry name" value="SBP_3_CS"/>
</dbReference>
<name>A0A563VS47_9CYAN</name>
<dbReference type="InterPro" id="IPR043429">
    <property type="entry name" value="ArtM/GltK/GlnP/TcyL/YhdX-like"/>
</dbReference>
<dbReference type="InterPro" id="IPR035906">
    <property type="entry name" value="MetI-like_sf"/>
</dbReference>
<evidence type="ECO:0000256" key="3">
    <source>
        <dbReference type="ARBA" id="ARBA00010333"/>
    </source>
</evidence>
<dbReference type="CDD" id="cd13624">
    <property type="entry name" value="PBP2_Arg_Lys_His"/>
    <property type="match status" value="1"/>
</dbReference>
<feature type="transmembrane region" description="Helical" evidence="11">
    <location>
        <begin position="466"/>
        <end position="488"/>
    </location>
</feature>
<feature type="transmembrane region" description="Helical" evidence="11">
    <location>
        <begin position="287"/>
        <end position="312"/>
    </location>
</feature>
<dbReference type="PANTHER" id="PTHR30614">
    <property type="entry name" value="MEMBRANE COMPONENT OF AMINO ACID ABC TRANSPORTER"/>
    <property type="match status" value="1"/>
</dbReference>
<evidence type="ECO:0000256" key="11">
    <source>
        <dbReference type="RuleBase" id="RU363032"/>
    </source>
</evidence>
<dbReference type="SMART" id="SM00079">
    <property type="entry name" value="PBPe"/>
    <property type="match status" value="1"/>
</dbReference>
<dbReference type="Gene3D" id="3.40.190.10">
    <property type="entry name" value="Periplasmic binding protein-like II"/>
    <property type="match status" value="2"/>
</dbReference>
<dbReference type="InterPro" id="IPR001320">
    <property type="entry name" value="Iontro_rcpt_C"/>
</dbReference>
<dbReference type="SMART" id="SM00062">
    <property type="entry name" value="PBPb"/>
    <property type="match status" value="1"/>
</dbReference>
<evidence type="ECO:0000256" key="5">
    <source>
        <dbReference type="ARBA" id="ARBA00022475"/>
    </source>
</evidence>
<dbReference type="PROSITE" id="PS50928">
    <property type="entry name" value="ABC_TM1"/>
    <property type="match status" value="1"/>
</dbReference>
<reference evidence="13 14" key="1">
    <citation type="submission" date="2019-01" db="EMBL/GenBank/DDBJ databases">
        <authorList>
            <person name="Brito A."/>
        </authorList>
    </citation>
    <scope>NUCLEOTIDE SEQUENCE [LARGE SCALE GENOMIC DNA]</scope>
    <source>
        <strain evidence="13">1</strain>
    </source>
</reference>
<evidence type="ECO:0000259" key="12">
    <source>
        <dbReference type="PROSITE" id="PS50928"/>
    </source>
</evidence>
<evidence type="ECO:0000256" key="10">
    <source>
        <dbReference type="ARBA" id="ARBA00023136"/>
    </source>
</evidence>
<dbReference type="AlphaFoldDB" id="A0A563VS47"/>
<dbReference type="SUPFAM" id="SSF161098">
    <property type="entry name" value="MetI-like"/>
    <property type="match status" value="1"/>
</dbReference>
<dbReference type="EMBL" id="CAACVJ010000168">
    <property type="protein sequence ID" value="VEP14233.1"/>
    <property type="molecule type" value="Genomic_DNA"/>
</dbReference>
<dbReference type="Pfam" id="PF00528">
    <property type="entry name" value="BPD_transp_1"/>
    <property type="match status" value="1"/>
</dbReference>
<dbReference type="Pfam" id="PF00497">
    <property type="entry name" value="SBP_bac_3"/>
    <property type="match status" value="1"/>
</dbReference>
<keyword evidence="9 11" id="KW-1133">Transmembrane helix</keyword>
<dbReference type="SUPFAM" id="SSF53850">
    <property type="entry name" value="Periplasmic binding protein-like II"/>
    <property type="match status" value="1"/>
</dbReference>
<dbReference type="NCBIfam" id="TIGR01726">
    <property type="entry name" value="HEQRo_perm_3TM"/>
    <property type="match status" value="1"/>
</dbReference>
<evidence type="ECO:0000313" key="13">
    <source>
        <dbReference type="EMBL" id="VEP14233.1"/>
    </source>
</evidence>
<keyword evidence="10 11" id="KW-0472">Membrane</keyword>
<sequence length="516" mass="57134">MSKNIIVSWFKKIALGFIGLFIVISFHFYNPLAINAQEVLKVGTEPAFPPFEMQAPDSNELTGFDIDLFRAIGEEVGLEIQFQSMPFDGLIPALQSKTIDAAISGMTITAERAQTVDFSRPYFQSGLAIAINKENKGEISSFEDLENKRIAVAIGTTGAKQAETIAGAKISTFDNSAIALQELSNGNADAVVNDAPVTLYAIKISNLNNVEVVGELLTEEYYGIALPKNSPNLEKVNDGLDRLLQSGRYRELYQKWFAGEPAELPLVAPELQGEGNAFDWGITFRNLLWGALITVMLTAFSVFFGSIGGALLATASISDFKPLGWLSRIYIDFFRGTPLLVQIFMIYFGLPSLLQQIGLDFTFNRFAAAVTALSFNSAAYLAEIIRGGIQSIDRGQWEASQSMGMSWLQTMRYVIFPQALRRMLPPLGNEFITMIKDTSLVAIIGFEELFRQGQLMVATTYRAFEIYAAVALIYLLLTFVASRVFSWLEKRLNPVRRASTQEATTVTQKEEQLVSH</sequence>
<protein>
    <submittedName>
        <fullName evidence="13">Polar amino acid ABC transporter inner membrane subunit</fullName>
    </submittedName>
</protein>
<evidence type="ECO:0000256" key="7">
    <source>
        <dbReference type="ARBA" id="ARBA00022729"/>
    </source>
</evidence>
<organism evidence="13 14">
    <name type="scientific">Hyella patelloides LEGE 07179</name>
    <dbReference type="NCBI Taxonomy" id="945734"/>
    <lineage>
        <taxon>Bacteria</taxon>
        <taxon>Bacillati</taxon>
        <taxon>Cyanobacteriota</taxon>
        <taxon>Cyanophyceae</taxon>
        <taxon>Pleurocapsales</taxon>
        <taxon>Hyellaceae</taxon>
        <taxon>Hyella</taxon>
    </lineage>
</organism>
<evidence type="ECO:0000256" key="1">
    <source>
        <dbReference type="ARBA" id="ARBA00004651"/>
    </source>
</evidence>
<evidence type="ECO:0000256" key="6">
    <source>
        <dbReference type="ARBA" id="ARBA00022692"/>
    </source>
</evidence>
<evidence type="ECO:0000256" key="4">
    <source>
        <dbReference type="ARBA" id="ARBA00022448"/>
    </source>
</evidence>
<keyword evidence="4 11" id="KW-0813">Transport</keyword>
<feature type="domain" description="ABC transmembrane type-1" evidence="12">
    <location>
        <begin position="291"/>
        <end position="485"/>
    </location>
</feature>
<accession>A0A563VS47</accession>
<dbReference type="InterPro" id="IPR010065">
    <property type="entry name" value="AA_ABC_transptr_permease_3TM"/>
</dbReference>
<keyword evidence="6 11" id="KW-0812">Transmembrane</keyword>
<dbReference type="PROSITE" id="PS01039">
    <property type="entry name" value="SBP_BACTERIAL_3"/>
    <property type="match status" value="1"/>
</dbReference>
<keyword evidence="8" id="KW-0029">Amino-acid transport</keyword>
<comment type="similarity">
    <text evidence="2">Belongs to the binding-protein-dependent transport system permease family. HisMQ subfamily.</text>
</comment>
<dbReference type="InterPro" id="IPR001638">
    <property type="entry name" value="Solute-binding_3/MltF_N"/>
</dbReference>
<comment type="subcellular location">
    <subcellularLocation>
        <location evidence="1 11">Cell membrane</location>
        <topology evidence="1 11">Multi-pass membrane protein</topology>
    </subcellularLocation>
</comment>
<dbReference type="Proteomes" id="UP000320055">
    <property type="component" value="Unassembled WGS sequence"/>
</dbReference>
<evidence type="ECO:0000256" key="2">
    <source>
        <dbReference type="ARBA" id="ARBA00010072"/>
    </source>
</evidence>
<evidence type="ECO:0000313" key="14">
    <source>
        <dbReference type="Proteomes" id="UP000320055"/>
    </source>
</evidence>
<dbReference type="GO" id="GO:0006865">
    <property type="term" value="P:amino acid transport"/>
    <property type="evidence" value="ECO:0007669"/>
    <property type="project" value="UniProtKB-KW"/>
</dbReference>
<dbReference type="GO" id="GO:0015276">
    <property type="term" value="F:ligand-gated monoatomic ion channel activity"/>
    <property type="evidence" value="ECO:0007669"/>
    <property type="project" value="InterPro"/>
</dbReference>
<proteinExistence type="inferred from homology"/>
<evidence type="ECO:0000256" key="9">
    <source>
        <dbReference type="ARBA" id="ARBA00022989"/>
    </source>
</evidence>
<dbReference type="FunFam" id="1.10.3720.10:FF:000033">
    <property type="entry name" value="Polar amino acid ABC transporter permease"/>
    <property type="match status" value="1"/>
</dbReference>
<comment type="similarity">
    <text evidence="3">Belongs to the bacterial solute-binding protein 3 family.</text>
</comment>
<dbReference type="Gene3D" id="1.10.3720.10">
    <property type="entry name" value="MetI-like"/>
    <property type="match status" value="1"/>
</dbReference>